<keyword evidence="8" id="KW-0255">Endonuclease</keyword>
<dbReference type="Pfam" id="PF01868">
    <property type="entry name" value="RNase_P-MRP_p29"/>
    <property type="match status" value="1"/>
</dbReference>
<evidence type="ECO:0000256" key="5">
    <source>
        <dbReference type="ARBA" id="ARBA00022490"/>
    </source>
</evidence>
<keyword evidence="12" id="KW-1185">Reference proteome</keyword>
<comment type="function">
    <text evidence="1">Component of ribonuclease P, a ribonucleoprotein complex that generates mature tRNA molecules by cleaving their 5'-ends.</text>
</comment>
<gene>
    <name evidence="11" type="ORF">Cfor_06260</name>
</gene>
<sequence>MHYGHLCNCGRNYHGLVSHILAMVDTTTAIQHWVSSVVRSTRVLAIWQLSSVLGGMFLMRGTTVGLEHIPNSVGDEDNVGCYFHVGYARQSWLLACMLKNARAKSDFRFKYGVVCVVEFHVSAFLLTTNKRHVCSKLSKAIQETAGVQELQSDNEFIKQMVTASLPKSKHSTVDSELKRKFVLLKFRTADKKHLPCVKKRLSLKQRRELGLYTINRTGMKYKDFEELHCLWKEYMRSCLGLAELEKRGFTGQPESKYWNQFSQLLLKADYHGAHLKVVRSTCSSLVGQAGIVVFDTKNTFKIICTDNIVRTIPKQPSVFTMVLDDYTCTIHGKYFCMRPQDRSVKKIKTHMIADL</sequence>
<dbReference type="GO" id="GO:0006364">
    <property type="term" value="P:rRNA processing"/>
    <property type="evidence" value="ECO:0007669"/>
    <property type="project" value="TreeGrafter"/>
</dbReference>
<comment type="caution">
    <text evidence="11">The sequence shown here is derived from an EMBL/GenBank/DDBJ whole genome shotgun (WGS) entry which is preliminary data.</text>
</comment>
<dbReference type="GO" id="GO:0005634">
    <property type="term" value="C:nucleus"/>
    <property type="evidence" value="ECO:0007669"/>
    <property type="project" value="UniProtKB-SubCell"/>
</dbReference>
<evidence type="ECO:0000256" key="6">
    <source>
        <dbReference type="ARBA" id="ARBA00022694"/>
    </source>
</evidence>
<keyword evidence="7" id="KW-0540">Nuclease</keyword>
<dbReference type="GO" id="GO:0030677">
    <property type="term" value="C:ribonuclease P complex"/>
    <property type="evidence" value="ECO:0007669"/>
    <property type="project" value="InterPro"/>
</dbReference>
<dbReference type="Gene3D" id="2.30.30.210">
    <property type="entry name" value="Ribonuclease P/MRP, subunit p29"/>
    <property type="match status" value="1"/>
</dbReference>
<name>A0A6L2P9C1_COPFO</name>
<dbReference type="InterPro" id="IPR036980">
    <property type="entry name" value="RNase_P/MRP_Rpp29_sf"/>
</dbReference>
<dbReference type="GO" id="GO:0004519">
    <property type="term" value="F:endonuclease activity"/>
    <property type="evidence" value="ECO:0007669"/>
    <property type="project" value="UniProtKB-KW"/>
</dbReference>
<evidence type="ECO:0000256" key="7">
    <source>
        <dbReference type="ARBA" id="ARBA00022722"/>
    </source>
</evidence>
<dbReference type="GO" id="GO:0016787">
    <property type="term" value="F:hydrolase activity"/>
    <property type="evidence" value="ECO:0007669"/>
    <property type="project" value="UniProtKB-KW"/>
</dbReference>
<comment type="similarity">
    <text evidence="3">Belongs to the eukaryotic/archaeal RNase P protein component 1 family.</text>
</comment>
<evidence type="ECO:0000313" key="12">
    <source>
        <dbReference type="Proteomes" id="UP000502823"/>
    </source>
</evidence>
<protein>
    <recommendedName>
        <fullName evidence="4">Ribonuclease P protein subunit p29</fullName>
    </recommendedName>
</protein>
<dbReference type="GO" id="GO:0033204">
    <property type="term" value="F:ribonuclease P RNA binding"/>
    <property type="evidence" value="ECO:0007669"/>
    <property type="project" value="InterPro"/>
</dbReference>
<dbReference type="EMBL" id="BLKM01000099">
    <property type="protein sequence ID" value="GFG28884.1"/>
    <property type="molecule type" value="Genomic_DNA"/>
</dbReference>
<dbReference type="Proteomes" id="UP000502823">
    <property type="component" value="Unassembled WGS sequence"/>
</dbReference>
<evidence type="ECO:0000256" key="1">
    <source>
        <dbReference type="ARBA" id="ARBA00002435"/>
    </source>
</evidence>
<dbReference type="InParanoid" id="A0A6L2P9C1"/>
<dbReference type="OrthoDB" id="124041at2759"/>
<keyword evidence="5" id="KW-0963">Cytoplasm</keyword>
<evidence type="ECO:0000256" key="3">
    <source>
        <dbReference type="ARBA" id="ARBA00006181"/>
    </source>
</evidence>
<dbReference type="GO" id="GO:0000172">
    <property type="term" value="C:ribonuclease MRP complex"/>
    <property type="evidence" value="ECO:0007669"/>
    <property type="project" value="InterPro"/>
</dbReference>
<evidence type="ECO:0000256" key="9">
    <source>
        <dbReference type="ARBA" id="ARBA00022801"/>
    </source>
</evidence>
<evidence type="ECO:0000256" key="2">
    <source>
        <dbReference type="ARBA" id="ARBA00004123"/>
    </source>
</evidence>
<evidence type="ECO:0000313" key="11">
    <source>
        <dbReference type="EMBL" id="GFG28884.1"/>
    </source>
</evidence>
<dbReference type="PANTHER" id="PTHR13348:SF0">
    <property type="entry name" value="RIBONUCLEASE P PROTEIN SUBUNIT P29"/>
    <property type="match status" value="1"/>
</dbReference>
<dbReference type="InterPro" id="IPR023538">
    <property type="entry name" value="RNP1"/>
</dbReference>
<evidence type="ECO:0000256" key="10">
    <source>
        <dbReference type="ARBA" id="ARBA00046486"/>
    </source>
</evidence>
<reference evidence="12" key="1">
    <citation type="submission" date="2020-01" db="EMBL/GenBank/DDBJ databases">
        <title>Draft genome sequence of the Termite Coptotermes fromosanus.</title>
        <authorList>
            <person name="Itakura S."/>
            <person name="Yosikawa Y."/>
            <person name="Umezawa K."/>
        </authorList>
    </citation>
    <scope>NUCLEOTIDE SEQUENCE [LARGE SCALE GENOMIC DNA]</scope>
</reference>
<dbReference type="InterPro" id="IPR016848">
    <property type="entry name" value="RNase_P/MRP_Rpp29-subunit"/>
</dbReference>
<comment type="subunit">
    <text evidence="10">Component of nuclear RNase P and RNase MRP ribonucleoproteins. RNase P consists of a catalytic RNA moiety and 10 different protein chains; POP1, POP4, POP5, POP7, RPP14, RPP21, RPP25, RPP30, RPP38 and RPP40. Within the RNase P complex, POP1, POP7 and RPP25 form the 'finger' subcomplex, POP5, RPP14, RPP40 and homodimeric RPP30 form the 'palm' subcomplex, and RPP21, POP4 and RPP38 form the 'wrist' subcomplex. All subunits of the RNase P complex interact with the catalytic RNA. Several subunits of RNase P are also part of the RNase MRP complex. RNase MRP consists of a catalytic RNA moiety and about 8 protein subunits; POP1, POP7, RPP25, RPP30, RPP38, RPP40 and possibly also POP4 and POP5.</text>
</comment>
<comment type="subcellular location">
    <subcellularLocation>
        <location evidence="2">Nucleus</location>
    </subcellularLocation>
</comment>
<dbReference type="HAMAP" id="MF_00754">
    <property type="entry name" value="RNase_P_1"/>
    <property type="match status" value="1"/>
</dbReference>
<dbReference type="PANTHER" id="PTHR13348">
    <property type="entry name" value="RIBONUCLEASE P SUBUNIT P29"/>
    <property type="match status" value="1"/>
</dbReference>
<proteinExistence type="inferred from homology"/>
<keyword evidence="9" id="KW-0378">Hydrolase</keyword>
<dbReference type="SUPFAM" id="SSF101744">
    <property type="entry name" value="Rof/RNase P subunit-like"/>
    <property type="match status" value="1"/>
</dbReference>
<dbReference type="InterPro" id="IPR002730">
    <property type="entry name" value="Rpp29/RNP1"/>
</dbReference>
<evidence type="ECO:0000256" key="4">
    <source>
        <dbReference type="ARBA" id="ARBA00016225"/>
    </source>
</evidence>
<dbReference type="InterPro" id="IPR023534">
    <property type="entry name" value="Rof/RNase_P-like"/>
</dbReference>
<dbReference type="GO" id="GO:0001682">
    <property type="term" value="P:tRNA 5'-leader removal"/>
    <property type="evidence" value="ECO:0007669"/>
    <property type="project" value="InterPro"/>
</dbReference>
<dbReference type="AlphaFoldDB" id="A0A6L2P9C1"/>
<dbReference type="SMART" id="SM00538">
    <property type="entry name" value="POP4"/>
    <property type="match status" value="1"/>
</dbReference>
<accession>A0A6L2P9C1</accession>
<organism evidence="11 12">
    <name type="scientific">Coptotermes formosanus</name>
    <name type="common">Formosan subterranean termite</name>
    <dbReference type="NCBI Taxonomy" id="36987"/>
    <lineage>
        <taxon>Eukaryota</taxon>
        <taxon>Metazoa</taxon>
        <taxon>Ecdysozoa</taxon>
        <taxon>Arthropoda</taxon>
        <taxon>Hexapoda</taxon>
        <taxon>Insecta</taxon>
        <taxon>Pterygota</taxon>
        <taxon>Neoptera</taxon>
        <taxon>Polyneoptera</taxon>
        <taxon>Dictyoptera</taxon>
        <taxon>Blattodea</taxon>
        <taxon>Blattoidea</taxon>
        <taxon>Termitoidae</taxon>
        <taxon>Rhinotermitidae</taxon>
        <taxon>Coptotermes</taxon>
    </lineage>
</organism>
<keyword evidence="6" id="KW-0819">tRNA processing</keyword>
<evidence type="ECO:0000256" key="8">
    <source>
        <dbReference type="ARBA" id="ARBA00022759"/>
    </source>
</evidence>